<dbReference type="PROSITE" id="PS51257">
    <property type="entry name" value="PROKAR_LIPOPROTEIN"/>
    <property type="match status" value="1"/>
</dbReference>
<protein>
    <submittedName>
        <fullName evidence="1">Uncharacterized protein</fullName>
    </submittedName>
</protein>
<comment type="caution">
    <text evidence="1">The sequence shown here is derived from an EMBL/GenBank/DDBJ whole genome shotgun (WGS) entry which is preliminary data.</text>
</comment>
<reference evidence="1" key="1">
    <citation type="submission" date="2019-08" db="EMBL/GenBank/DDBJ databases">
        <authorList>
            <person name="Kucharzyk K."/>
            <person name="Murdoch R.W."/>
            <person name="Higgins S."/>
            <person name="Loffler F."/>
        </authorList>
    </citation>
    <scope>NUCLEOTIDE SEQUENCE</scope>
</reference>
<proteinExistence type="predicted"/>
<accession>A0A644UGI8</accession>
<sequence length="347" mass="37611">MKTRIKHTLLLLMAVPFILVSCQKNEYNDNTETTAPVAGQLKTDLVYCGTPLVAPMVDYAQTVAPATVTVMNDATTLLVKFELSEPGWFINLPALFIGTPEQLAALPDVTVDFNGPNTVYFDSVNAPFGLPIGPGNYANYGTYWEYSMPLSELPECFVVVAYTRIRNSTDQSFLDIWGKSPSKTSGYYLNYCRQECPPPPPPLGGCETAYAFGESVATCFISIPGVQSNNWGWSNGPLGAGSYSWPMYAGAGQCNIGNGTHVGTLTVDYTPPTAVVTYTVFDGYVLNETHLYVGNDILPKKKNKYTTAPGQFPYKHGNLNGVSSDTFTINGLSGNIYVAAHSVVCDE</sequence>
<gene>
    <name evidence="1" type="ORF">SDC9_23841</name>
</gene>
<dbReference type="AlphaFoldDB" id="A0A644UGI8"/>
<evidence type="ECO:0000313" key="1">
    <source>
        <dbReference type="EMBL" id="MPL77980.1"/>
    </source>
</evidence>
<organism evidence="1">
    <name type="scientific">bioreactor metagenome</name>
    <dbReference type="NCBI Taxonomy" id="1076179"/>
    <lineage>
        <taxon>unclassified sequences</taxon>
        <taxon>metagenomes</taxon>
        <taxon>ecological metagenomes</taxon>
    </lineage>
</organism>
<name>A0A644UGI8_9ZZZZ</name>
<dbReference type="EMBL" id="VSSQ01000112">
    <property type="protein sequence ID" value="MPL77980.1"/>
    <property type="molecule type" value="Genomic_DNA"/>
</dbReference>